<name>A0AAU9IP32_9CILI</name>
<dbReference type="Proteomes" id="UP001162131">
    <property type="component" value="Unassembled WGS sequence"/>
</dbReference>
<keyword evidence="3" id="KW-1185">Reference proteome</keyword>
<dbReference type="PANTHER" id="PTHR43358">
    <property type="entry name" value="ALPHA/BETA-HYDROLASE"/>
    <property type="match status" value="1"/>
</dbReference>
<feature type="domain" description="Serine aminopeptidase S33" evidence="1">
    <location>
        <begin position="61"/>
        <end position="176"/>
    </location>
</feature>
<dbReference type="InterPro" id="IPR052920">
    <property type="entry name" value="DNA-binding_regulatory"/>
</dbReference>
<dbReference type="AlphaFoldDB" id="A0AAU9IP32"/>
<reference evidence="2" key="1">
    <citation type="submission" date="2021-09" db="EMBL/GenBank/DDBJ databases">
        <authorList>
            <consortium name="AG Swart"/>
            <person name="Singh M."/>
            <person name="Singh A."/>
            <person name="Seah K."/>
            <person name="Emmerich C."/>
        </authorList>
    </citation>
    <scope>NUCLEOTIDE SEQUENCE</scope>
    <source>
        <strain evidence="2">ATCC30299</strain>
    </source>
</reference>
<dbReference type="InterPro" id="IPR022742">
    <property type="entry name" value="Hydrolase_4"/>
</dbReference>
<gene>
    <name evidence="2" type="ORF">BSTOLATCC_MIC3522</name>
</gene>
<dbReference type="Gene3D" id="3.40.50.1820">
    <property type="entry name" value="alpha/beta hydrolase"/>
    <property type="match status" value="1"/>
</dbReference>
<accession>A0AAU9IP32</accession>
<proteinExistence type="predicted"/>
<dbReference type="Pfam" id="PF12146">
    <property type="entry name" value="Hydrolase_4"/>
    <property type="match status" value="1"/>
</dbReference>
<comment type="caution">
    <text evidence="2">The sequence shown here is derived from an EMBL/GenBank/DDBJ whole genome shotgun (WGS) entry which is preliminary data.</text>
</comment>
<evidence type="ECO:0000313" key="2">
    <source>
        <dbReference type="EMBL" id="CAG9311230.1"/>
    </source>
</evidence>
<protein>
    <recommendedName>
        <fullName evidence="1">Serine aminopeptidase S33 domain-containing protein</fullName>
    </recommendedName>
</protein>
<evidence type="ECO:0000313" key="3">
    <source>
        <dbReference type="Proteomes" id="UP001162131"/>
    </source>
</evidence>
<sequence length="325" mass="36744">MNLMQSLANYIIRPHREIYQVSDLGHIKFSLGKINYQRKDFQLVSTRGYLRCSWFDSIKGDPKKCIIYCHGNCGCRIDSFDILEQVLKAGMSLVCFDFGGCGLSDGNYVTLGHYEKNDIKVVVDYVQASGKATSIGIWGRSMGAVAAILYSNSTVNAPPLVLDSPFCCLSDVIDDMVKRYKLIPNMLKDFIMEKISKIIKDTAFFDINSIIPLSGVGKCRNSAVFIHSFEDKLINIEHSQKLYKEWGGPKHFLTVSGQHNAMRDPVTILRSLQLLEQMMNLGSSEDDGSATERRCPPEFSKKVNKVIRHRRYQSEGESQKFVQIK</sequence>
<evidence type="ECO:0000259" key="1">
    <source>
        <dbReference type="Pfam" id="PF12146"/>
    </source>
</evidence>
<dbReference type="SUPFAM" id="SSF53474">
    <property type="entry name" value="alpha/beta-Hydrolases"/>
    <property type="match status" value="1"/>
</dbReference>
<dbReference type="PANTHER" id="PTHR43358:SF4">
    <property type="entry name" value="ALPHA_BETA HYDROLASE FOLD-1 DOMAIN-CONTAINING PROTEIN"/>
    <property type="match status" value="1"/>
</dbReference>
<dbReference type="InterPro" id="IPR029058">
    <property type="entry name" value="AB_hydrolase_fold"/>
</dbReference>
<dbReference type="EMBL" id="CAJZBQ010000004">
    <property type="protein sequence ID" value="CAG9311230.1"/>
    <property type="molecule type" value="Genomic_DNA"/>
</dbReference>
<organism evidence="2 3">
    <name type="scientific">Blepharisma stoltei</name>
    <dbReference type="NCBI Taxonomy" id="1481888"/>
    <lineage>
        <taxon>Eukaryota</taxon>
        <taxon>Sar</taxon>
        <taxon>Alveolata</taxon>
        <taxon>Ciliophora</taxon>
        <taxon>Postciliodesmatophora</taxon>
        <taxon>Heterotrichea</taxon>
        <taxon>Heterotrichida</taxon>
        <taxon>Blepharismidae</taxon>
        <taxon>Blepharisma</taxon>
    </lineage>
</organism>